<name>A0AAD6AQG3_9TELE</name>
<dbReference type="InterPro" id="IPR018159">
    <property type="entry name" value="Spectrin/alpha-actinin"/>
</dbReference>
<gene>
    <name evidence="9" type="ORF">JOQ06_004618</name>
</gene>
<evidence type="ECO:0000256" key="2">
    <source>
        <dbReference type="ARBA" id="ARBA00022553"/>
    </source>
</evidence>
<keyword evidence="10" id="KW-1185">Reference proteome</keyword>
<evidence type="ECO:0000256" key="6">
    <source>
        <dbReference type="SAM" id="Coils"/>
    </source>
</evidence>
<feature type="coiled-coil region" evidence="6">
    <location>
        <begin position="1714"/>
        <end position="1782"/>
    </location>
</feature>
<feature type="non-terminal residue" evidence="9">
    <location>
        <position position="1"/>
    </location>
</feature>
<comment type="subcellular location">
    <subcellularLocation>
        <location evidence="1">Endomembrane system</location>
    </subcellularLocation>
</comment>
<dbReference type="Pfam" id="PF23344">
    <property type="entry name" value="ZP-N"/>
    <property type="match status" value="1"/>
</dbReference>
<dbReference type="EMBL" id="JAPTMU010000017">
    <property type="protein sequence ID" value="KAJ4928997.1"/>
    <property type="molecule type" value="Genomic_DNA"/>
</dbReference>
<dbReference type="InterPro" id="IPR042235">
    <property type="entry name" value="ZP-C_dom"/>
</dbReference>
<dbReference type="SMART" id="SM00150">
    <property type="entry name" value="SPEC"/>
    <property type="match status" value="7"/>
</dbReference>
<keyword evidence="4" id="KW-0472">Membrane</keyword>
<evidence type="ECO:0000259" key="8">
    <source>
        <dbReference type="PROSITE" id="PS51034"/>
    </source>
</evidence>
<accession>A0AAD6AQG3</accession>
<evidence type="ECO:0000313" key="9">
    <source>
        <dbReference type="EMBL" id="KAJ4928997.1"/>
    </source>
</evidence>
<keyword evidence="2" id="KW-0597">Phosphoprotein</keyword>
<feature type="compositionally biased region" description="Polar residues" evidence="7">
    <location>
        <begin position="2166"/>
        <end position="2190"/>
    </location>
</feature>
<dbReference type="SMART" id="SM00241">
    <property type="entry name" value="ZP"/>
    <property type="match status" value="1"/>
</dbReference>
<feature type="coiled-coil region" evidence="6">
    <location>
        <begin position="2033"/>
        <end position="2060"/>
    </location>
</feature>
<dbReference type="Gene3D" id="1.20.58.60">
    <property type="match status" value="7"/>
</dbReference>
<reference evidence="9" key="1">
    <citation type="submission" date="2022-11" db="EMBL/GenBank/DDBJ databases">
        <title>Chromosome-level genome of Pogonophryne albipinna.</title>
        <authorList>
            <person name="Jo E."/>
        </authorList>
    </citation>
    <scope>NUCLEOTIDE SEQUENCE</scope>
    <source>
        <strain evidence="9">SGF0006</strain>
        <tissue evidence="9">Muscle</tissue>
    </source>
</reference>
<protein>
    <recommendedName>
        <fullName evidence="8">ZP domain-containing protein</fullName>
    </recommendedName>
</protein>
<keyword evidence="5" id="KW-1015">Disulfide bond</keyword>
<feature type="coiled-coil region" evidence="6">
    <location>
        <begin position="1415"/>
        <end position="1453"/>
    </location>
</feature>
<dbReference type="SUPFAM" id="SSF46966">
    <property type="entry name" value="Spectrin repeat"/>
    <property type="match status" value="6"/>
</dbReference>
<feature type="coiled-coil region" evidence="6">
    <location>
        <begin position="682"/>
        <end position="709"/>
    </location>
</feature>
<evidence type="ECO:0000256" key="7">
    <source>
        <dbReference type="SAM" id="MobiDB-lite"/>
    </source>
</evidence>
<dbReference type="PANTHER" id="PTHR14514">
    <property type="entry name" value="PKA ANCHORING PROTEIN"/>
    <property type="match status" value="1"/>
</dbReference>
<comment type="caution">
    <text evidence="9">The sequence shown here is derived from an EMBL/GenBank/DDBJ whole genome shotgun (WGS) entry which is preliminary data.</text>
</comment>
<dbReference type="PROSITE" id="PS51034">
    <property type="entry name" value="ZP_2"/>
    <property type="match status" value="1"/>
</dbReference>
<feature type="region of interest" description="Disordered" evidence="7">
    <location>
        <begin position="2541"/>
        <end position="2561"/>
    </location>
</feature>
<keyword evidence="6" id="KW-0175">Coiled coil</keyword>
<dbReference type="Pfam" id="PF00100">
    <property type="entry name" value="Zona_pellucida"/>
    <property type="match status" value="1"/>
</dbReference>
<dbReference type="InterPro" id="IPR001507">
    <property type="entry name" value="ZP_dom"/>
</dbReference>
<evidence type="ECO:0000256" key="3">
    <source>
        <dbReference type="ARBA" id="ARBA00022737"/>
    </source>
</evidence>
<evidence type="ECO:0000256" key="5">
    <source>
        <dbReference type="ARBA" id="ARBA00023157"/>
    </source>
</evidence>
<organism evidence="9 10">
    <name type="scientific">Pogonophryne albipinna</name>
    <dbReference type="NCBI Taxonomy" id="1090488"/>
    <lineage>
        <taxon>Eukaryota</taxon>
        <taxon>Metazoa</taxon>
        <taxon>Chordata</taxon>
        <taxon>Craniata</taxon>
        <taxon>Vertebrata</taxon>
        <taxon>Euteleostomi</taxon>
        <taxon>Actinopterygii</taxon>
        <taxon>Neopterygii</taxon>
        <taxon>Teleostei</taxon>
        <taxon>Neoteleostei</taxon>
        <taxon>Acanthomorphata</taxon>
        <taxon>Eupercaria</taxon>
        <taxon>Perciformes</taxon>
        <taxon>Notothenioidei</taxon>
        <taxon>Pogonophryne</taxon>
    </lineage>
</organism>
<feature type="coiled-coil region" evidence="6">
    <location>
        <begin position="144"/>
        <end position="231"/>
    </location>
</feature>
<sequence length="2573" mass="293238">AIMEEIARFEDRLVGLKERGDHLVQGCSDRVQSRLRQQVYQSLDHELQRHVSLHDTLLQCQAWLTTVSEEPEPPAHPPLSLEMALQQVKHERALQEQAGTYLQLLCSACDLSELRVRGTAAAIQQVKLQIEERMLLCEEVADSWRDIEEQKADLEVQLRETEQHLQNLIRRPAELEPKIAQNQLDKAQEFLQQIREKQSETGQVSPALEEIRRLRRSWMALGQQAEELESQRGEDMQRSVEYQEIVVTVEELFHQVSREWDYLARADTESTSEHLEALRKLSSDLEEQRATLEDLREQRQAILPRLSLLDKELVKQQVGHLEQRWSQLETLIQQKIQDSAQTLEDLSRVETQLRDAREWVEEQRPAFTSVLKTSPPPDQAQSFLFDHLSVCVELEARQQLLGQAVSEAQAVASRLGLSEKRFLQELVEQAQTEVEALGARVAQRRKYLSKAFTERTQFLQGLGRALSWVQQQERRALIDDHIALLPEDLAKQVAACRGVQSGLRAYQRELASLWVQGRELERDASDKERSETLSTLEKLQAVFETALQRTTQRVTGLEKALTSRKYFQVDLDKICHWLRRADVVTFPEINLSNIEENSELQTQLSSFQNVLEQASEYENLLLIVQRIGQEILPTLNGIDHCYLDERLNALPQQYNAILALAKEKKDRVQQIILERKEFSTFFDITGNALEELQEQFDNLEKQTISIREEELVLRLINEYRNINESLFHITPAVRELHGKCEGFLSRGQQYRAEETLHLVSLHNKLKRMIEEKLKHFDDCLKPLVEHNRVSNKMESEFESVKEKLEGLKSDEELGAMDQITSLYSLLECLDRVRYQAEECNQQTKDLGGLTFDPVAFQETTLQLESLQSLRCGVKSFVDESETKVRKNDGFKKETEKMLDWLKTIKDKLEEPLTLSEVRIEKVHEEVWKMKIVEEQVKKEKLQELENLGTEVHQGINKKQLAVDQALSLVQRHVLSLQSMQKCLDSAADLLQKASVGVDLENQTDCVRDLEDLSAQENNFTAGLEELRTLDPLLEDIIEAEAMGELREKVEGMQLRNTEFKQHLDAYREVLQSCEALWASFQHEKETLVEQMNDAESKLAMFTTAKAVSIQQAEEKCQRYKSLAAHIDLLELPLNAMRENASELEQIISESCKAVISHSVSSLWQRWTRLRSVARAQERALEDTAREWRNFSDKMEKVRSVSQDLHSRVPDGTVEKAATRAALQSLLEYHDSFSLEVEREQSILALLGQHTRSLRGEEEATEKKTENGHEETPCLQEIRSMQEQYDSIVCRVRSSRAQVHQELREREEVEKELGLVKGWIQDTRGLLLSPTADLDSLLQELETAHGEVISRRQSVERMTELQQSKYQDLQAGLPSELSMQLAEVALALGSAEDQVQAREREVQQTRDVKEDFSFRLQDIEAKLKSIALKLEDKAADLEEAKEETKARCEECECCGRSLAELGAAVQEFGEQNPLLCKQLGDAVAKLSEVQRTTAQQVQDRANRLKKAQRQVEEYHGMKAFILGWTKKAEDLVIGCIIWGSASQLQEQIRAHQALLRECRGLHGDLEAMGERERQLGEVLQTEGWIQQVKQLSRRTEELQQHAKTRLQSLQDAAKDMLRLEAEVKILHAAVDQIQITLASPDLNRLSLREQLTQRQRLLVEMEGFKQQVAAVQQCQSALRLPEEAVASLPVCRTAQTLQQEASQLQHTTIQQCNILQEAVVQYEQYEQEVKNLQRLIEEAHRIIQDRPVSTSNIQELQAQIHHHEELAQKIRGYQEQIASLHSKCKMLTVKAKHATMLLTVNEVEGLSDGVDELSDEELPGSVATTNGNANKQLPVHPSVVMMTAGRCHTLLSPVTEESGEEGTNSEVSSPPACRSPSPGANAETPFNQGRGALSRAPLQELYDPSMETSAANLDDLQRSWETLKNVISEKQKSLYEALERQQHYQESLQSISTKMESIETALNEGLDPTKTPESQMAAHQALMDEIMMLQEEIGELQMCFSEELADSDSDGEPGDQLALQSTLTVLGERMATIRMKASGKRQLLEERLSEQLEEQRQEQALPVPHTRATIRSALQPLNEDLDMEEQLIDCQNMLFEIEQKVSYLSELSIHSESLLLEGRAETKGEAEQLAFKLRSLKDSLMELQQMLHDKQVGIQGSLQEQEDSEPDSSLSQSPNVQEWLSQARTTRTQQHHNNLLRQRELQQQVAEQRRLLQSVASAGEELLSQQTTPNGDSEMSIPGGVLLESETLSPLEQMRQRWENLNKDQSTKLQLSLNSLEQDQLSPVLHRSRLSSPSVVFRGVCASQDSRSPRALFELLTAESVKSRIDLLLLDRANDWVLADLYLACYFPLKATECHPNGTMTAVAVKVESTRNLKPSQLTLKDQSCTPQFSDDRFAYFSFSVDTCGTTRTFFDNYMMYENEIRLSYNNNKGAANTSPVDPDYRQTISCFYVVNETQTVAFSAKPRTYEPAAEIGTGQLMVQMRLAQGMSRPIKRFSVKMFTFTKDDEVLKDQIYVHCDAVICDTSSQADGSCRGQCVHPPGQSYSRPAGVKKERRSTDSTRQRQISSGAIILANL</sequence>
<dbReference type="PANTHER" id="PTHR14514:SF3">
    <property type="entry name" value="NESPRIN-1"/>
    <property type="match status" value="1"/>
</dbReference>
<dbReference type="Proteomes" id="UP001219934">
    <property type="component" value="Unassembled WGS sequence"/>
</dbReference>
<proteinExistence type="predicted"/>
<evidence type="ECO:0000256" key="4">
    <source>
        <dbReference type="ARBA" id="ARBA00023136"/>
    </source>
</evidence>
<evidence type="ECO:0000256" key="1">
    <source>
        <dbReference type="ARBA" id="ARBA00004308"/>
    </source>
</evidence>
<feature type="region of interest" description="Disordered" evidence="7">
    <location>
        <begin position="1852"/>
        <end position="1889"/>
    </location>
</feature>
<keyword evidence="3" id="KW-0677">Repeat</keyword>
<evidence type="ECO:0000313" key="10">
    <source>
        <dbReference type="Proteomes" id="UP001219934"/>
    </source>
</evidence>
<dbReference type="Gene3D" id="2.60.40.4100">
    <property type="entry name" value="Zona pellucida, ZP-C domain"/>
    <property type="match status" value="1"/>
</dbReference>
<dbReference type="Gene3D" id="2.60.40.3210">
    <property type="entry name" value="Zona pellucida, ZP-N domain"/>
    <property type="match status" value="1"/>
</dbReference>
<feature type="domain" description="ZP" evidence="8">
    <location>
        <begin position="2352"/>
        <end position="2573"/>
    </location>
</feature>
<feature type="region of interest" description="Disordered" evidence="7">
    <location>
        <begin position="2155"/>
        <end position="2190"/>
    </location>
</feature>
<dbReference type="InterPro" id="IPR055355">
    <property type="entry name" value="ZP-C"/>
</dbReference>
<dbReference type="InterPro" id="IPR055356">
    <property type="entry name" value="ZP-N"/>
</dbReference>